<evidence type="ECO:0000256" key="4">
    <source>
        <dbReference type="ARBA" id="ARBA00022741"/>
    </source>
</evidence>
<keyword evidence="4 9" id="KW-0547">Nucleotide-binding</keyword>
<dbReference type="InterPro" id="IPR029055">
    <property type="entry name" value="Ntn_hydrolases_N"/>
</dbReference>
<reference evidence="11" key="1">
    <citation type="submission" date="2022-05" db="EMBL/GenBank/DDBJ databases">
        <authorList>
            <person name="Pankratov T."/>
        </authorList>
    </citation>
    <scope>NUCLEOTIDE SEQUENCE</scope>
    <source>
        <strain evidence="11">BP6-180914</strain>
    </source>
</reference>
<evidence type="ECO:0000256" key="8">
    <source>
        <dbReference type="PIRSR" id="PIRSR001589-1"/>
    </source>
</evidence>
<comment type="catalytic activity">
    <reaction evidence="7">
        <text>L-aspartate + L-glutamine + ATP + H2O = L-asparagine + L-glutamate + AMP + diphosphate + H(+)</text>
        <dbReference type="Rhea" id="RHEA:12228"/>
        <dbReference type="ChEBI" id="CHEBI:15377"/>
        <dbReference type="ChEBI" id="CHEBI:15378"/>
        <dbReference type="ChEBI" id="CHEBI:29985"/>
        <dbReference type="ChEBI" id="CHEBI:29991"/>
        <dbReference type="ChEBI" id="CHEBI:30616"/>
        <dbReference type="ChEBI" id="CHEBI:33019"/>
        <dbReference type="ChEBI" id="CHEBI:58048"/>
        <dbReference type="ChEBI" id="CHEBI:58359"/>
        <dbReference type="ChEBI" id="CHEBI:456215"/>
        <dbReference type="EC" id="6.3.5.4"/>
    </reaction>
</comment>
<dbReference type="Proteomes" id="UP001165667">
    <property type="component" value="Unassembled WGS sequence"/>
</dbReference>
<dbReference type="PANTHER" id="PTHR43284">
    <property type="entry name" value="ASPARAGINE SYNTHETASE (GLUTAMINE-HYDROLYZING)"/>
    <property type="match status" value="1"/>
</dbReference>
<dbReference type="SUPFAM" id="SSF56235">
    <property type="entry name" value="N-terminal nucleophile aminohydrolases (Ntn hydrolases)"/>
    <property type="match status" value="1"/>
</dbReference>
<keyword evidence="6 8" id="KW-0315">Glutamine amidotransferase</keyword>
<dbReference type="GO" id="GO:0005524">
    <property type="term" value="F:ATP binding"/>
    <property type="evidence" value="ECO:0007669"/>
    <property type="project" value="UniProtKB-KW"/>
</dbReference>
<dbReference type="InterPro" id="IPR017932">
    <property type="entry name" value="GATase_2_dom"/>
</dbReference>
<dbReference type="NCBIfam" id="TIGR01536">
    <property type="entry name" value="asn_synth_AEB"/>
    <property type="match status" value="1"/>
</dbReference>
<dbReference type="InterPro" id="IPR033738">
    <property type="entry name" value="AsnB_N"/>
</dbReference>
<dbReference type="Gene3D" id="3.40.50.620">
    <property type="entry name" value="HUPs"/>
    <property type="match status" value="1"/>
</dbReference>
<dbReference type="Pfam" id="PF00733">
    <property type="entry name" value="Asn_synthase"/>
    <property type="match status" value="1"/>
</dbReference>
<evidence type="ECO:0000256" key="2">
    <source>
        <dbReference type="ARBA" id="ARBA00005752"/>
    </source>
</evidence>
<keyword evidence="5 9" id="KW-0067">ATP-binding</keyword>
<evidence type="ECO:0000256" key="3">
    <source>
        <dbReference type="ARBA" id="ARBA00012737"/>
    </source>
</evidence>
<evidence type="ECO:0000256" key="5">
    <source>
        <dbReference type="ARBA" id="ARBA00022840"/>
    </source>
</evidence>
<dbReference type="EC" id="6.3.5.4" evidence="3"/>
<keyword evidence="11" id="KW-0436">Ligase</keyword>
<evidence type="ECO:0000256" key="7">
    <source>
        <dbReference type="ARBA" id="ARBA00048741"/>
    </source>
</evidence>
<evidence type="ECO:0000313" key="12">
    <source>
        <dbReference type="Proteomes" id="UP001165667"/>
    </source>
</evidence>
<dbReference type="EMBL" id="JAMOIM010000015">
    <property type="protein sequence ID" value="MCW6510372.1"/>
    <property type="molecule type" value="Genomic_DNA"/>
</dbReference>
<dbReference type="GO" id="GO:0004066">
    <property type="term" value="F:asparagine synthase (glutamine-hydrolyzing) activity"/>
    <property type="evidence" value="ECO:0007669"/>
    <property type="project" value="UniProtKB-EC"/>
</dbReference>
<dbReference type="InterPro" id="IPR014729">
    <property type="entry name" value="Rossmann-like_a/b/a_fold"/>
</dbReference>
<name>A0AA41Z006_9HYPH</name>
<evidence type="ECO:0000256" key="1">
    <source>
        <dbReference type="ARBA" id="ARBA00005187"/>
    </source>
</evidence>
<gene>
    <name evidence="11" type="primary">asnB</name>
    <name evidence="11" type="ORF">M8523_20345</name>
</gene>
<dbReference type="GO" id="GO:0005829">
    <property type="term" value="C:cytosol"/>
    <property type="evidence" value="ECO:0007669"/>
    <property type="project" value="TreeGrafter"/>
</dbReference>
<dbReference type="PIRSF" id="PIRSF001589">
    <property type="entry name" value="Asn_synthetase_glu-h"/>
    <property type="match status" value="1"/>
</dbReference>
<feature type="domain" description="Glutamine amidotransferase type-2" evidence="10">
    <location>
        <begin position="2"/>
        <end position="215"/>
    </location>
</feature>
<comment type="pathway">
    <text evidence="1">Amino-acid biosynthesis; L-asparagine biosynthesis; L-asparagine from L-aspartate (L-Gln route): step 1/1.</text>
</comment>
<dbReference type="InterPro" id="IPR006426">
    <property type="entry name" value="Asn_synth_AEB"/>
</dbReference>
<comment type="caution">
    <text evidence="11">The sequence shown here is derived from an EMBL/GenBank/DDBJ whole genome shotgun (WGS) entry which is preliminary data.</text>
</comment>
<dbReference type="CDD" id="cd01991">
    <property type="entry name" value="Asn_synthase_B_C"/>
    <property type="match status" value="1"/>
</dbReference>
<accession>A0AA41Z006</accession>
<keyword evidence="8" id="KW-0028">Amino-acid biosynthesis</keyword>
<evidence type="ECO:0000256" key="9">
    <source>
        <dbReference type="PIRSR" id="PIRSR001589-2"/>
    </source>
</evidence>
<comment type="similarity">
    <text evidence="2">Belongs to the asparagine synthetase family.</text>
</comment>
<dbReference type="InterPro" id="IPR051786">
    <property type="entry name" value="ASN_synthetase/amidase"/>
</dbReference>
<dbReference type="Gene3D" id="3.60.20.10">
    <property type="entry name" value="Glutamine Phosphoribosylpyrophosphate, subunit 1, domain 1"/>
    <property type="match status" value="1"/>
</dbReference>
<evidence type="ECO:0000256" key="6">
    <source>
        <dbReference type="ARBA" id="ARBA00022962"/>
    </source>
</evidence>
<dbReference type="PROSITE" id="PS51278">
    <property type="entry name" value="GATASE_TYPE_2"/>
    <property type="match status" value="1"/>
</dbReference>
<dbReference type="PANTHER" id="PTHR43284:SF1">
    <property type="entry name" value="ASPARAGINE SYNTHETASE"/>
    <property type="match status" value="1"/>
</dbReference>
<organism evidence="11 12">
    <name type="scientific">Lichenifustis flavocetrariae</name>
    <dbReference type="NCBI Taxonomy" id="2949735"/>
    <lineage>
        <taxon>Bacteria</taxon>
        <taxon>Pseudomonadati</taxon>
        <taxon>Pseudomonadota</taxon>
        <taxon>Alphaproteobacteria</taxon>
        <taxon>Hyphomicrobiales</taxon>
        <taxon>Lichenihabitantaceae</taxon>
        <taxon>Lichenifustis</taxon>
    </lineage>
</organism>
<protein>
    <recommendedName>
        <fullName evidence="3">asparagine synthase (glutamine-hydrolyzing)</fullName>
        <ecNumber evidence="3">6.3.5.4</ecNumber>
    </recommendedName>
</protein>
<feature type="binding site" evidence="9">
    <location>
        <begin position="365"/>
        <end position="366"/>
    </location>
    <ligand>
        <name>ATP</name>
        <dbReference type="ChEBI" id="CHEBI:30616"/>
    </ligand>
</feature>
<dbReference type="Pfam" id="PF13537">
    <property type="entry name" value="GATase_7"/>
    <property type="match status" value="1"/>
</dbReference>
<proteinExistence type="inferred from homology"/>
<keyword evidence="8" id="KW-0061">Asparagine biosynthesis</keyword>
<dbReference type="RefSeq" id="WP_282586748.1">
    <property type="nucleotide sequence ID" value="NZ_JAMOIM010000015.1"/>
</dbReference>
<dbReference type="AlphaFoldDB" id="A0AA41Z006"/>
<feature type="binding site" evidence="9">
    <location>
        <position position="96"/>
    </location>
    <ligand>
        <name>L-glutamine</name>
        <dbReference type="ChEBI" id="CHEBI:58359"/>
    </ligand>
</feature>
<dbReference type="SUPFAM" id="SSF52402">
    <property type="entry name" value="Adenine nucleotide alpha hydrolases-like"/>
    <property type="match status" value="1"/>
</dbReference>
<dbReference type="InterPro" id="IPR001962">
    <property type="entry name" value="Asn_synthase"/>
</dbReference>
<feature type="active site" description="For GATase activity" evidence="8">
    <location>
        <position position="2"/>
    </location>
</feature>
<evidence type="ECO:0000313" key="11">
    <source>
        <dbReference type="EMBL" id="MCW6510372.1"/>
    </source>
</evidence>
<evidence type="ECO:0000259" key="10">
    <source>
        <dbReference type="PROSITE" id="PS51278"/>
    </source>
</evidence>
<keyword evidence="12" id="KW-1185">Reference proteome</keyword>
<dbReference type="CDD" id="cd00712">
    <property type="entry name" value="AsnB"/>
    <property type="match status" value="1"/>
</dbReference>
<dbReference type="GO" id="GO:0006529">
    <property type="term" value="P:asparagine biosynthetic process"/>
    <property type="evidence" value="ECO:0007669"/>
    <property type="project" value="UniProtKB-KW"/>
</dbReference>
<sequence>MCGIAGLSMKADRPVDRDALAILGGALSHRGPDGSGEYLSGGVGFRHERLAIIDLDTGDQPLFDDGDRALVANGEIYNYLELKAAMPGTNWRTRSDCEPLLALYARHGLDFLNDVRGMFALALHDPASDRVVLARDPFGIKPLYYAEEPDCLLFASEPQAIVAARKAATPAAPEPTIRSQAVYQSLQLQFTTGSETIFEGIRRVLPGEILVVEQGTIVERRMGPAVLPAQVRRVSEREACDAIDKVIDDTVSMHQRSDVPYGLFLSSGIDSSAILTAMARLNTAPVRTYTAAFPETGVHDERETARAMAVAAGARHTEVPITADLFWQRLPEICAALDDPVSDYAIVPMFLLAERAAEDVKVVLSGIGGDELFAGYRRYRRQMLPRWLGGRSRRPNGPCDGLDLFRERLTGWRDGIAAAEAAMAVMPYNALQRAQAVDFVDWLPHSVLVALDRCLMHFGLEGRTPLLDRAVADFAFPLPNTLKLRHGQGKYLLRRWLADANNGARPFAKKLGFTVPVAEWISTRAGVLGPLVAQAPGVAELCRPQTVLDVFASRDKAHGLLAWRLLFFALWHRRHVRGLMPEADTLACLQS</sequence>